<dbReference type="AlphaFoldDB" id="A0A2S4LZ77"/>
<keyword evidence="4" id="KW-1185">Reference proteome</keyword>
<dbReference type="Proteomes" id="UP000236919">
    <property type="component" value="Unassembled WGS sequence"/>
</dbReference>
<sequence>MADHRIARRAFLLGMGLLGMLAQPAAAQTQLDLSTVWPESNFHTQNAMRYAAEVKKATNGSVDILVKAGGQLGFKGPEHLRAVRDGIVPMADILNIQQVGDEPFMGVESVPFLVGTPEELKVLHKYVRPEYDKIAERNNQKILFIVPWPTQYLQLKAKATTVEMLKGIKIRVPDKNAVDMLNAVGMSPVLIPWGETVPALASGVVSGVSTSAVSGVDGKFWEFLKYVLPTNHVWSSEMVTINLDSWKKLKPEERKAMEEIAVKLEPDFWAASVKADTDSLKRLTEGGMEVVPVPAPMMAELRAKTAPLLDAFLKRVPAADKPVKAYLAEMKRGS</sequence>
<gene>
    <name evidence="3" type="ORF">CYD53_11735</name>
</gene>
<name>A0A2S4LZ77_9HYPH</name>
<dbReference type="InterPro" id="IPR018389">
    <property type="entry name" value="DctP_fam"/>
</dbReference>
<feature type="chain" id="PRO_5015509306" evidence="2">
    <location>
        <begin position="28"/>
        <end position="334"/>
    </location>
</feature>
<evidence type="ECO:0000313" key="3">
    <source>
        <dbReference type="EMBL" id="POR47770.1"/>
    </source>
</evidence>
<protein>
    <submittedName>
        <fullName evidence="3">TRAP-type C4-dicarboxylate transport system substrate-binding protein</fullName>
    </submittedName>
</protein>
<dbReference type="NCBIfam" id="NF037995">
    <property type="entry name" value="TRAP_S1"/>
    <property type="match status" value="1"/>
</dbReference>
<dbReference type="RefSeq" id="WP_103720424.1">
    <property type="nucleotide sequence ID" value="NZ_PQFZ01000017.1"/>
</dbReference>
<dbReference type="GO" id="GO:0055085">
    <property type="term" value="P:transmembrane transport"/>
    <property type="evidence" value="ECO:0007669"/>
    <property type="project" value="InterPro"/>
</dbReference>
<keyword evidence="1 2" id="KW-0732">Signal</keyword>
<comment type="caution">
    <text evidence="3">The sequence shown here is derived from an EMBL/GenBank/DDBJ whole genome shotgun (WGS) entry which is preliminary data.</text>
</comment>
<dbReference type="CDD" id="cd13602">
    <property type="entry name" value="PBP2_TRAP_BpDctp6_7"/>
    <property type="match status" value="1"/>
</dbReference>
<dbReference type="PANTHER" id="PTHR33376:SF4">
    <property type="entry name" value="SIALIC ACID-BINDING PERIPLASMIC PROTEIN SIAP"/>
    <property type="match status" value="1"/>
</dbReference>
<accession>A0A2S4LZ77</accession>
<dbReference type="PANTHER" id="PTHR33376">
    <property type="match status" value="1"/>
</dbReference>
<dbReference type="InterPro" id="IPR038404">
    <property type="entry name" value="TRAP_DctP_sf"/>
</dbReference>
<feature type="signal peptide" evidence="2">
    <location>
        <begin position="1"/>
        <end position="27"/>
    </location>
</feature>
<evidence type="ECO:0000256" key="2">
    <source>
        <dbReference type="SAM" id="SignalP"/>
    </source>
</evidence>
<evidence type="ECO:0000313" key="4">
    <source>
        <dbReference type="Proteomes" id="UP000236919"/>
    </source>
</evidence>
<proteinExistence type="predicted"/>
<dbReference type="EMBL" id="PQFZ01000017">
    <property type="protein sequence ID" value="POR47770.1"/>
    <property type="molecule type" value="Genomic_DNA"/>
</dbReference>
<evidence type="ECO:0000256" key="1">
    <source>
        <dbReference type="ARBA" id="ARBA00022729"/>
    </source>
</evidence>
<organism evidence="3 4">
    <name type="scientific">Bosea psychrotolerans</name>
    <dbReference type="NCBI Taxonomy" id="1871628"/>
    <lineage>
        <taxon>Bacteria</taxon>
        <taxon>Pseudomonadati</taxon>
        <taxon>Pseudomonadota</taxon>
        <taxon>Alphaproteobacteria</taxon>
        <taxon>Hyphomicrobiales</taxon>
        <taxon>Boseaceae</taxon>
        <taxon>Bosea</taxon>
    </lineage>
</organism>
<dbReference type="OrthoDB" id="9783941at2"/>
<dbReference type="Pfam" id="PF03480">
    <property type="entry name" value="DctP"/>
    <property type="match status" value="1"/>
</dbReference>
<dbReference type="Gene3D" id="3.40.190.170">
    <property type="entry name" value="Bacterial extracellular solute-binding protein, family 7"/>
    <property type="match status" value="1"/>
</dbReference>
<reference evidence="3 4" key="1">
    <citation type="submission" date="2018-01" db="EMBL/GenBank/DDBJ databases">
        <title>Genomic Encyclopedia of Type Strains, Phase III (KMG-III): the genomes of soil and plant-associated and newly described type strains.</title>
        <authorList>
            <person name="Whitman W."/>
        </authorList>
    </citation>
    <scope>NUCLEOTIDE SEQUENCE [LARGE SCALE GENOMIC DNA]</scope>
    <source>
        <strain evidence="3 4">1131</strain>
    </source>
</reference>